<dbReference type="GO" id="GO:0005886">
    <property type="term" value="C:plasma membrane"/>
    <property type="evidence" value="ECO:0007669"/>
    <property type="project" value="UniProtKB-SubCell"/>
</dbReference>
<feature type="transmembrane region" description="Helical" evidence="8">
    <location>
        <begin position="208"/>
        <end position="228"/>
    </location>
</feature>
<keyword evidence="6 8" id="KW-0472">Membrane</keyword>
<proteinExistence type="predicted"/>
<accession>A0A964WTW9</accession>
<dbReference type="GO" id="GO:0030253">
    <property type="term" value="P:protein secretion by the type I secretion system"/>
    <property type="evidence" value="ECO:0007669"/>
    <property type="project" value="InterPro"/>
</dbReference>
<dbReference type="InterPro" id="IPR036640">
    <property type="entry name" value="ABC1_TM_sf"/>
</dbReference>
<reference evidence="11" key="1">
    <citation type="submission" date="2019-03" db="EMBL/GenBank/DDBJ databases">
        <title>Afifella sp. nov., isolated from activated sludge.</title>
        <authorList>
            <person name="Li Q."/>
            <person name="Liu Y."/>
        </authorList>
    </citation>
    <scope>NUCLEOTIDE SEQUENCE</scope>
    <source>
        <strain evidence="11">L72</strain>
    </source>
</reference>
<evidence type="ECO:0000256" key="7">
    <source>
        <dbReference type="SAM" id="MobiDB-lite"/>
    </source>
</evidence>
<evidence type="ECO:0000313" key="12">
    <source>
        <dbReference type="Proteomes" id="UP000773614"/>
    </source>
</evidence>
<evidence type="ECO:0000256" key="5">
    <source>
        <dbReference type="ARBA" id="ARBA00022989"/>
    </source>
</evidence>
<evidence type="ECO:0000313" key="11">
    <source>
        <dbReference type="EMBL" id="MYZ48439.1"/>
    </source>
</evidence>
<evidence type="ECO:0000259" key="9">
    <source>
        <dbReference type="PROSITE" id="PS50893"/>
    </source>
</evidence>
<dbReference type="SUPFAM" id="SSF52540">
    <property type="entry name" value="P-loop containing nucleoside triphosphate hydrolases"/>
    <property type="match status" value="1"/>
</dbReference>
<dbReference type="PANTHER" id="PTHR24221">
    <property type="entry name" value="ATP-BINDING CASSETTE SUB-FAMILY B"/>
    <property type="match status" value="1"/>
</dbReference>
<dbReference type="InterPro" id="IPR027417">
    <property type="entry name" value="P-loop_NTPase"/>
</dbReference>
<keyword evidence="2 8" id="KW-0812">Transmembrane</keyword>
<dbReference type="InterPro" id="IPR039421">
    <property type="entry name" value="Type_1_exporter"/>
</dbReference>
<dbReference type="EMBL" id="SPKJ01000037">
    <property type="protein sequence ID" value="MYZ48439.1"/>
    <property type="molecule type" value="Genomic_DNA"/>
</dbReference>
<dbReference type="GO" id="GO:0005524">
    <property type="term" value="F:ATP binding"/>
    <property type="evidence" value="ECO:0007669"/>
    <property type="project" value="UniProtKB-KW"/>
</dbReference>
<dbReference type="GO" id="GO:0034040">
    <property type="term" value="F:ATPase-coupled lipid transmembrane transporter activity"/>
    <property type="evidence" value="ECO:0007669"/>
    <property type="project" value="TreeGrafter"/>
</dbReference>
<keyword evidence="5 8" id="KW-1133">Transmembrane helix</keyword>
<dbReference type="GO" id="GO:0030256">
    <property type="term" value="C:type I protein secretion system complex"/>
    <property type="evidence" value="ECO:0007669"/>
    <property type="project" value="InterPro"/>
</dbReference>
<organism evidence="11 12">
    <name type="scientific">Propylenella binzhouense</name>
    <dbReference type="NCBI Taxonomy" id="2555902"/>
    <lineage>
        <taxon>Bacteria</taxon>
        <taxon>Pseudomonadati</taxon>
        <taxon>Pseudomonadota</taxon>
        <taxon>Alphaproteobacteria</taxon>
        <taxon>Hyphomicrobiales</taxon>
        <taxon>Propylenellaceae</taxon>
        <taxon>Propylenella</taxon>
    </lineage>
</organism>
<evidence type="ECO:0000256" key="6">
    <source>
        <dbReference type="ARBA" id="ARBA00023136"/>
    </source>
</evidence>
<feature type="domain" description="ABC transporter" evidence="9">
    <location>
        <begin position="381"/>
        <end position="620"/>
    </location>
</feature>
<dbReference type="PANTHER" id="PTHR24221:SF248">
    <property type="entry name" value="ABC TRANSPORTER TRANSMEMBRANE REGION"/>
    <property type="match status" value="1"/>
</dbReference>
<sequence length="640" mass="70253">MDARHRGGAAERPGTGLAQRRQTRSEEPGNRSGDTAGRSEGNRQMSDRRTQRGRGAAENALDQAIRAMRPAFALMLAFSFCANLLKLTIPLYMLQIIDRVLSSGSEETLIYLTLIAGFALMIASVLIVVQRLVQNRLGQWFEDRLFQPVLTASLDGQLVGRSFGSQASRDLVQLRQFVSSPGLGTLLDAPWTPIFIIVAFILHPLIGLVSLSAAVILLVLAFLNDLLIRTRQNASQSQSGRLMQEIERGSHNAAIIHSMGLLESFLSRLAQIRSSIRDNEDRVNERNNLIAGCTRFIRQFAQVLTYAVGAYLVLESEVTSGIMIAGSILLSLALSPVDQSITAWRSTVNAWQARGRLRQQLSAVDARPELGYRAPRPEGHLVLQQALYMPPGRARPVLRPMSFEVRPGEMMGVLGPSSAGKSALLRMLMGVVPPTGGSVRLDNADIHRLVPADIGRHIGYLPQDPMLFHATIADNIARLEPATRDGRNKAIVEAAKMASIDTVILDLPERYETVVDDETLVLSRSERQRIALARAFYGRPKLVVLDEPAAFLDRTSETALIETLKQLRGEGSTIVLVTQRPTILEICDKLLLLRDGMIEAFGEPKAVMERLRDGGTARIERSGQQQRRIPLQAVSGPGGA</sequence>
<dbReference type="Gene3D" id="3.40.50.300">
    <property type="entry name" value="P-loop containing nucleotide triphosphate hydrolases"/>
    <property type="match status" value="1"/>
</dbReference>
<dbReference type="InterPro" id="IPR010128">
    <property type="entry name" value="ATPase_T1SS_PrtD-like"/>
</dbReference>
<dbReference type="AlphaFoldDB" id="A0A964WTW9"/>
<dbReference type="InterPro" id="IPR003593">
    <property type="entry name" value="AAA+_ATPase"/>
</dbReference>
<dbReference type="PROSITE" id="PS50929">
    <property type="entry name" value="ABC_TM1F"/>
    <property type="match status" value="1"/>
</dbReference>
<feature type="transmembrane region" description="Helical" evidence="8">
    <location>
        <begin position="109"/>
        <end position="129"/>
    </location>
</feature>
<feature type="transmembrane region" description="Helical" evidence="8">
    <location>
        <begin position="296"/>
        <end position="314"/>
    </location>
</feature>
<gene>
    <name evidence="11" type="ORF">E4O86_12040</name>
</gene>
<evidence type="ECO:0000256" key="2">
    <source>
        <dbReference type="ARBA" id="ARBA00022692"/>
    </source>
</evidence>
<dbReference type="GO" id="GO:0016887">
    <property type="term" value="F:ATP hydrolysis activity"/>
    <property type="evidence" value="ECO:0007669"/>
    <property type="project" value="InterPro"/>
</dbReference>
<keyword evidence="4" id="KW-0067">ATP-binding</keyword>
<protein>
    <submittedName>
        <fullName evidence="11">Type I secretion system permease/ATPase</fullName>
    </submittedName>
</protein>
<evidence type="ECO:0000256" key="3">
    <source>
        <dbReference type="ARBA" id="ARBA00022741"/>
    </source>
</evidence>
<evidence type="ECO:0000256" key="1">
    <source>
        <dbReference type="ARBA" id="ARBA00004651"/>
    </source>
</evidence>
<comment type="caution">
    <text evidence="11">The sequence shown here is derived from an EMBL/GenBank/DDBJ whole genome shotgun (WGS) entry which is preliminary data.</text>
</comment>
<feature type="transmembrane region" description="Helical" evidence="8">
    <location>
        <begin position="71"/>
        <end position="97"/>
    </location>
</feature>
<feature type="domain" description="ABC transmembrane type-1" evidence="10">
    <location>
        <begin position="73"/>
        <end position="349"/>
    </location>
</feature>
<dbReference type="InterPro" id="IPR003439">
    <property type="entry name" value="ABC_transporter-like_ATP-bd"/>
</dbReference>
<feature type="region of interest" description="Disordered" evidence="7">
    <location>
        <begin position="1"/>
        <end position="56"/>
    </location>
</feature>
<dbReference type="GO" id="GO:0140359">
    <property type="term" value="F:ABC-type transporter activity"/>
    <property type="evidence" value="ECO:0007669"/>
    <property type="project" value="InterPro"/>
</dbReference>
<dbReference type="Pfam" id="PF00664">
    <property type="entry name" value="ABC_membrane"/>
    <property type="match status" value="1"/>
</dbReference>
<dbReference type="Proteomes" id="UP000773614">
    <property type="component" value="Unassembled WGS sequence"/>
</dbReference>
<evidence type="ECO:0000256" key="8">
    <source>
        <dbReference type="SAM" id="Phobius"/>
    </source>
</evidence>
<name>A0A964WTW9_9HYPH</name>
<evidence type="ECO:0000259" key="10">
    <source>
        <dbReference type="PROSITE" id="PS50929"/>
    </source>
</evidence>
<dbReference type="SUPFAM" id="SSF90123">
    <property type="entry name" value="ABC transporter transmembrane region"/>
    <property type="match status" value="1"/>
</dbReference>
<dbReference type="Pfam" id="PF00005">
    <property type="entry name" value="ABC_tran"/>
    <property type="match status" value="1"/>
</dbReference>
<dbReference type="PROSITE" id="PS50893">
    <property type="entry name" value="ABC_TRANSPORTER_2"/>
    <property type="match status" value="1"/>
</dbReference>
<comment type="subcellular location">
    <subcellularLocation>
        <location evidence="1">Cell membrane</location>
        <topology evidence="1">Multi-pass membrane protein</topology>
    </subcellularLocation>
</comment>
<dbReference type="SMART" id="SM00382">
    <property type="entry name" value="AAA"/>
    <property type="match status" value="1"/>
</dbReference>
<keyword evidence="12" id="KW-1185">Reference proteome</keyword>
<feature type="region of interest" description="Disordered" evidence="7">
    <location>
        <begin position="618"/>
        <end position="640"/>
    </location>
</feature>
<dbReference type="NCBIfam" id="TIGR01842">
    <property type="entry name" value="type_I_sec_PrtD"/>
    <property type="match status" value="1"/>
</dbReference>
<feature type="transmembrane region" description="Helical" evidence="8">
    <location>
        <begin position="183"/>
        <end position="202"/>
    </location>
</feature>
<keyword evidence="3" id="KW-0547">Nucleotide-binding</keyword>
<evidence type="ECO:0000256" key="4">
    <source>
        <dbReference type="ARBA" id="ARBA00022840"/>
    </source>
</evidence>
<dbReference type="Gene3D" id="1.20.1560.10">
    <property type="entry name" value="ABC transporter type 1, transmembrane domain"/>
    <property type="match status" value="1"/>
</dbReference>
<dbReference type="InterPro" id="IPR011527">
    <property type="entry name" value="ABC1_TM_dom"/>
</dbReference>